<dbReference type="RefSeq" id="WP_290234805.1">
    <property type="nucleotide sequence ID" value="NZ_JAUFPZ010000002.1"/>
</dbReference>
<sequence>MLKLSNFVLLFFTTSLLFGQEIEHPQKKYSEDSEMEVVNLLNSANAEDQIALFIEDQFIANQVLYPTLNPDNIKSLEVEKEPFILDSAHFDGKIIITYKDEYQPEYVSIKDLILEHADIDLPIVVQIDKEVLDLDCALYKVDTNFMLKLTLEEIPTSKKGHHIVLAKFITKTPANIAEANNINIK</sequence>
<organism evidence="1 2">
    <name type="scientific">Zunongwangia endophytica</name>
    <dbReference type="NCBI Taxonomy" id="1808945"/>
    <lineage>
        <taxon>Bacteria</taxon>
        <taxon>Pseudomonadati</taxon>
        <taxon>Bacteroidota</taxon>
        <taxon>Flavobacteriia</taxon>
        <taxon>Flavobacteriales</taxon>
        <taxon>Flavobacteriaceae</taxon>
        <taxon>Zunongwangia</taxon>
    </lineage>
</organism>
<reference evidence="2" key="1">
    <citation type="journal article" date="2019" name="Int. J. Syst. Evol. Microbiol.">
        <title>The Global Catalogue of Microorganisms (GCM) 10K type strain sequencing project: providing services to taxonomists for standard genome sequencing and annotation.</title>
        <authorList>
            <consortium name="The Broad Institute Genomics Platform"/>
            <consortium name="The Broad Institute Genome Sequencing Center for Infectious Disease"/>
            <person name="Wu L."/>
            <person name="Ma J."/>
        </authorList>
    </citation>
    <scope>NUCLEOTIDE SEQUENCE [LARGE SCALE GENOMIC DNA]</scope>
    <source>
        <strain evidence="2">CECT 9128</strain>
    </source>
</reference>
<dbReference type="Proteomes" id="UP001595793">
    <property type="component" value="Unassembled WGS sequence"/>
</dbReference>
<accession>A0ABV8H513</accession>
<gene>
    <name evidence="1" type="ORF">ACFOS1_07125</name>
</gene>
<keyword evidence="2" id="KW-1185">Reference proteome</keyword>
<evidence type="ECO:0000313" key="2">
    <source>
        <dbReference type="Proteomes" id="UP001595793"/>
    </source>
</evidence>
<name>A0ABV8H513_9FLAO</name>
<evidence type="ECO:0000313" key="1">
    <source>
        <dbReference type="EMBL" id="MFC4027172.1"/>
    </source>
</evidence>
<protein>
    <submittedName>
        <fullName evidence="1">Uncharacterized protein</fullName>
    </submittedName>
</protein>
<dbReference type="EMBL" id="JBHSAS010000006">
    <property type="protein sequence ID" value="MFC4027172.1"/>
    <property type="molecule type" value="Genomic_DNA"/>
</dbReference>
<comment type="caution">
    <text evidence="1">The sequence shown here is derived from an EMBL/GenBank/DDBJ whole genome shotgun (WGS) entry which is preliminary data.</text>
</comment>
<proteinExistence type="predicted"/>